<dbReference type="Pfam" id="PF00954">
    <property type="entry name" value="S_locus_glycop"/>
    <property type="match status" value="1"/>
</dbReference>
<sequence length="668" mass="74987">MSIILNILFVFVPSLIVFIAADTSSIAQSQSLSYGNTLVSPNGVFELGFFNLGNPNKSYLAIRYKSYHDQTFVWVANGANPMNDTSANLTLNSSGSLVLTHNNKDVWNTSSSKEVQKINLVAELLDTGNLVIREKNNEAGAEEEEYLWQSFEHPCNTMLAGMKIGWDLKRKLNRSLIAWKSDDDPTPGDLSWGIVLHPYPEMYMMQGTRKHHRLGPWNGLRFSGMPEMRYNPVFNYTFVSNNEEVSYMWTLQTSLITKVILNQSTEQRPRYVWSDTIKSWSFYSTMPGDVCDYYGQCGANSYCSSTASPMCECLRGFQPKSLENWTSMVWDQGCSLKHNLTCNNDGFALVDGLKVPDTQNTTVDETIDLEQCRTKCLNSCSCMAYTNSNISGTGSGCVMWFGDLIDIKLYADPQGGQSLFIRLPPSELDSDRHKKSKITFVVSVAAAIGLILAIYFIYRRKISEKSKAENIYESYVDDLDLPLLDLSIIIAATKNFSKGNQIGEGGFGPVYWGKLASGLEIAVKRLSKNSNQGMSEFVNEVKLIAKVQHRNLVKLLGCCIQKQEKMLVYEYMINGSLDYFIFVAMNNTTDSTKGKLLDWPKRFHIICGIARGLMYLHQDSQLRIVHRDLKASNVLLDNAWNPKISDFGTAKTFGGEDIEGNTNRIVGT</sequence>
<dbReference type="GO" id="GO:0004674">
    <property type="term" value="F:protein serine/threonine kinase activity"/>
    <property type="evidence" value="ECO:0007669"/>
    <property type="project" value="UniProtKB-KW"/>
</dbReference>
<evidence type="ECO:0000256" key="2">
    <source>
        <dbReference type="ARBA" id="ARBA00022527"/>
    </source>
</evidence>
<keyword evidence="4 13" id="KW-0732">Signal</keyword>
<dbReference type="InterPro" id="IPR001245">
    <property type="entry name" value="Ser-Thr/Tyr_kinase_cat_dom"/>
</dbReference>
<evidence type="ECO:0000256" key="1">
    <source>
        <dbReference type="ARBA" id="ARBA00012513"/>
    </source>
</evidence>
<dbReference type="InterPro" id="IPR011009">
    <property type="entry name" value="Kinase-like_dom_sf"/>
</dbReference>
<evidence type="ECO:0000256" key="13">
    <source>
        <dbReference type="SAM" id="SignalP"/>
    </source>
</evidence>
<keyword evidence="18" id="KW-1185">Reference proteome</keyword>
<evidence type="ECO:0000313" key="18">
    <source>
        <dbReference type="Proteomes" id="UP000257109"/>
    </source>
</evidence>
<evidence type="ECO:0000256" key="10">
    <source>
        <dbReference type="ARBA" id="ARBA00047899"/>
    </source>
</evidence>
<evidence type="ECO:0000259" key="15">
    <source>
        <dbReference type="PROSITE" id="PS50927"/>
    </source>
</evidence>
<dbReference type="Gene3D" id="2.90.10.10">
    <property type="entry name" value="Bulb-type lectin domain"/>
    <property type="match status" value="1"/>
</dbReference>
<dbReference type="Proteomes" id="UP000257109">
    <property type="component" value="Unassembled WGS sequence"/>
</dbReference>
<dbReference type="AlphaFoldDB" id="A0A371ET34"/>
<evidence type="ECO:0000256" key="4">
    <source>
        <dbReference type="ARBA" id="ARBA00022729"/>
    </source>
</evidence>
<comment type="catalytic activity">
    <reaction evidence="11">
        <text>L-seryl-[protein] + ATP = O-phospho-L-seryl-[protein] + ADP + H(+)</text>
        <dbReference type="Rhea" id="RHEA:17989"/>
        <dbReference type="Rhea" id="RHEA-COMP:9863"/>
        <dbReference type="Rhea" id="RHEA-COMP:11604"/>
        <dbReference type="ChEBI" id="CHEBI:15378"/>
        <dbReference type="ChEBI" id="CHEBI:29999"/>
        <dbReference type="ChEBI" id="CHEBI:30616"/>
        <dbReference type="ChEBI" id="CHEBI:83421"/>
        <dbReference type="ChEBI" id="CHEBI:456216"/>
        <dbReference type="EC" id="2.7.11.1"/>
    </reaction>
</comment>
<proteinExistence type="predicted"/>
<dbReference type="EC" id="2.7.11.1" evidence="1"/>
<dbReference type="SUPFAM" id="SSF56112">
    <property type="entry name" value="Protein kinase-like (PK-like)"/>
    <property type="match status" value="1"/>
</dbReference>
<dbReference type="PANTHER" id="PTHR32444">
    <property type="entry name" value="BULB-TYPE LECTIN DOMAIN-CONTAINING PROTEIN"/>
    <property type="match status" value="1"/>
</dbReference>
<keyword evidence="9" id="KW-0325">Glycoprotein</keyword>
<dbReference type="PROSITE" id="PS50927">
    <property type="entry name" value="BULB_LECTIN"/>
    <property type="match status" value="1"/>
</dbReference>
<evidence type="ECO:0000259" key="14">
    <source>
        <dbReference type="PROSITE" id="PS50011"/>
    </source>
</evidence>
<dbReference type="InterPro" id="IPR000719">
    <property type="entry name" value="Prot_kinase_dom"/>
</dbReference>
<dbReference type="Pfam" id="PF08276">
    <property type="entry name" value="PAN_2"/>
    <property type="match status" value="1"/>
</dbReference>
<comment type="catalytic activity">
    <reaction evidence="10">
        <text>L-threonyl-[protein] + ATP = O-phospho-L-threonyl-[protein] + ADP + H(+)</text>
        <dbReference type="Rhea" id="RHEA:46608"/>
        <dbReference type="Rhea" id="RHEA-COMP:11060"/>
        <dbReference type="Rhea" id="RHEA-COMP:11605"/>
        <dbReference type="ChEBI" id="CHEBI:15378"/>
        <dbReference type="ChEBI" id="CHEBI:30013"/>
        <dbReference type="ChEBI" id="CHEBI:30616"/>
        <dbReference type="ChEBI" id="CHEBI:61977"/>
        <dbReference type="ChEBI" id="CHEBI:456216"/>
        <dbReference type="EC" id="2.7.11.1"/>
    </reaction>
</comment>
<feature type="chain" id="PRO_5016952167" description="non-specific serine/threonine protein kinase" evidence="13">
    <location>
        <begin position="22"/>
        <end position="668"/>
    </location>
</feature>
<keyword evidence="5" id="KW-0547">Nucleotide-binding</keyword>
<feature type="domain" description="Apple" evidence="16">
    <location>
        <begin position="342"/>
        <end position="424"/>
    </location>
</feature>
<dbReference type="GO" id="GO:0005524">
    <property type="term" value="F:ATP binding"/>
    <property type="evidence" value="ECO:0007669"/>
    <property type="project" value="UniProtKB-KW"/>
</dbReference>
<evidence type="ECO:0000256" key="7">
    <source>
        <dbReference type="ARBA" id="ARBA00022840"/>
    </source>
</evidence>
<dbReference type="PROSITE" id="PS50011">
    <property type="entry name" value="PROTEIN_KINASE_DOM"/>
    <property type="match status" value="1"/>
</dbReference>
<dbReference type="CDD" id="cd01098">
    <property type="entry name" value="PAN_AP_plant"/>
    <property type="match status" value="1"/>
</dbReference>
<protein>
    <recommendedName>
        <fullName evidence="1">non-specific serine/threonine protein kinase</fullName>
        <ecNumber evidence="1">2.7.11.1</ecNumber>
    </recommendedName>
</protein>
<dbReference type="Gene3D" id="3.30.200.20">
    <property type="entry name" value="Phosphorylase Kinase, domain 1"/>
    <property type="match status" value="1"/>
</dbReference>
<dbReference type="PROSITE" id="PS50948">
    <property type="entry name" value="PAN"/>
    <property type="match status" value="1"/>
</dbReference>
<dbReference type="Gene3D" id="1.10.510.10">
    <property type="entry name" value="Transferase(Phosphotransferase) domain 1"/>
    <property type="match status" value="1"/>
</dbReference>
<comment type="caution">
    <text evidence="17">The sequence shown here is derived from an EMBL/GenBank/DDBJ whole genome shotgun (WGS) entry which is preliminary data.</text>
</comment>
<keyword evidence="12" id="KW-0812">Transmembrane</keyword>
<evidence type="ECO:0000256" key="3">
    <source>
        <dbReference type="ARBA" id="ARBA00022679"/>
    </source>
</evidence>
<reference evidence="17" key="1">
    <citation type="submission" date="2018-05" db="EMBL/GenBank/DDBJ databases">
        <title>Draft genome of Mucuna pruriens seed.</title>
        <authorList>
            <person name="Nnadi N.E."/>
            <person name="Vos R."/>
            <person name="Hasami M.H."/>
            <person name="Devisetty U.K."/>
            <person name="Aguiy J.C."/>
        </authorList>
    </citation>
    <scope>NUCLEOTIDE SEQUENCE [LARGE SCALE GENOMIC DNA]</scope>
    <source>
        <strain evidence="17">JCA_2017</strain>
    </source>
</reference>
<dbReference type="InterPro" id="IPR003609">
    <property type="entry name" value="Pan_app"/>
</dbReference>
<dbReference type="SMART" id="SM00108">
    <property type="entry name" value="B_lectin"/>
    <property type="match status" value="1"/>
</dbReference>
<keyword evidence="3" id="KW-0808">Transferase</keyword>
<dbReference type="GO" id="GO:0048544">
    <property type="term" value="P:recognition of pollen"/>
    <property type="evidence" value="ECO:0007669"/>
    <property type="project" value="InterPro"/>
</dbReference>
<feature type="signal peptide" evidence="13">
    <location>
        <begin position="1"/>
        <end position="21"/>
    </location>
</feature>
<dbReference type="PANTHER" id="PTHR32444:SF234">
    <property type="entry name" value="RECEPTOR-LIKE SERINE_THREONINE-PROTEIN KINASE"/>
    <property type="match status" value="1"/>
</dbReference>
<dbReference type="InterPro" id="IPR001480">
    <property type="entry name" value="Bulb-type_lectin_dom"/>
</dbReference>
<dbReference type="InterPro" id="IPR000858">
    <property type="entry name" value="S_locus_glycoprot_dom"/>
</dbReference>
<dbReference type="PROSITE" id="PS00108">
    <property type="entry name" value="PROTEIN_KINASE_ST"/>
    <property type="match status" value="1"/>
</dbReference>
<dbReference type="Pfam" id="PF01453">
    <property type="entry name" value="B_lectin"/>
    <property type="match status" value="1"/>
</dbReference>
<dbReference type="InterPro" id="IPR036426">
    <property type="entry name" value="Bulb-type_lectin_dom_sf"/>
</dbReference>
<dbReference type="EMBL" id="QJKJ01012217">
    <property type="protein sequence ID" value="RDX69202.1"/>
    <property type="molecule type" value="Genomic_DNA"/>
</dbReference>
<dbReference type="FunFam" id="2.90.10.10:FF:000001">
    <property type="entry name" value="G-type lectin S-receptor-like serine/threonine-protein kinase"/>
    <property type="match status" value="1"/>
</dbReference>
<keyword evidence="8" id="KW-1015">Disulfide bond</keyword>
<dbReference type="SMART" id="SM00220">
    <property type="entry name" value="S_TKc"/>
    <property type="match status" value="1"/>
</dbReference>
<evidence type="ECO:0000313" key="17">
    <source>
        <dbReference type="EMBL" id="RDX69202.1"/>
    </source>
</evidence>
<feature type="domain" description="Protein kinase" evidence="14">
    <location>
        <begin position="496"/>
        <end position="668"/>
    </location>
</feature>
<dbReference type="FunFam" id="3.30.200.20:FF:000145">
    <property type="entry name" value="receptor-like serine/threonine-protein kinase SD1-8"/>
    <property type="match status" value="1"/>
</dbReference>
<evidence type="ECO:0000256" key="9">
    <source>
        <dbReference type="ARBA" id="ARBA00023180"/>
    </source>
</evidence>
<gene>
    <name evidence="17" type="primary">SD18</name>
    <name evidence="17" type="ORF">CR513_51712</name>
</gene>
<evidence type="ECO:0000259" key="16">
    <source>
        <dbReference type="PROSITE" id="PS50948"/>
    </source>
</evidence>
<keyword evidence="6" id="KW-0418">Kinase</keyword>
<keyword evidence="12" id="KW-1133">Transmembrane helix</keyword>
<dbReference type="Pfam" id="PF07714">
    <property type="entry name" value="PK_Tyr_Ser-Thr"/>
    <property type="match status" value="1"/>
</dbReference>
<name>A0A371ET34_MUCPR</name>
<dbReference type="SUPFAM" id="SSF51110">
    <property type="entry name" value="alpha-D-mannose-specific plant lectins"/>
    <property type="match status" value="1"/>
</dbReference>
<keyword evidence="12" id="KW-0472">Membrane</keyword>
<organism evidence="17 18">
    <name type="scientific">Mucuna pruriens</name>
    <name type="common">Velvet bean</name>
    <name type="synonym">Dolichos pruriens</name>
    <dbReference type="NCBI Taxonomy" id="157652"/>
    <lineage>
        <taxon>Eukaryota</taxon>
        <taxon>Viridiplantae</taxon>
        <taxon>Streptophyta</taxon>
        <taxon>Embryophyta</taxon>
        <taxon>Tracheophyta</taxon>
        <taxon>Spermatophyta</taxon>
        <taxon>Magnoliopsida</taxon>
        <taxon>eudicotyledons</taxon>
        <taxon>Gunneridae</taxon>
        <taxon>Pentapetalae</taxon>
        <taxon>rosids</taxon>
        <taxon>fabids</taxon>
        <taxon>Fabales</taxon>
        <taxon>Fabaceae</taxon>
        <taxon>Papilionoideae</taxon>
        <taxon>50 kb inversion clade</taxon>
        <taxon>NPAAA clade</taxon>
        <taxon>indigoferoid/millettioid clade</taxon>
        <taxon>Phaseoleae</taxon>
        <taxon>Mucuna</taxon>
    </lineage>
</organism>
<dbReference type="SMART" id="SM00473">
    <property type="entry name" value="PAN_AP"/>
    <property type="match status" value="1"/>
</dbReference>
<dbReference type="OrthoDB" id="785331at2759"/>
<evidence type="ECO:0000256" key="12">
    <source>
        <dbReference type="SAM" id="Phobius"/>
    </source>
</evidence>
<feature type="transmembrane region" description="Helical" evidence="12">
    <location>
        <begin position="438"/>
        <end position="458"/>
    </location>
</feature>
<feature type="domain" description="Bulb-type lectin" evidence="15">
    <location>
        <begin position="23"/>
        <end position="145"/>
    </location>
</feature>
<keyword evidence="7" id="KW-0067">ATP-binding</keyword>
<dbReference type="CDD" id="cd00028">
    <property type="entry name" value="B_lectin"/>
    <property type="match status" value="1"/>
</dbReference>
<evidence type="ECO:0000256" key="6">
    <source>
        <dbReference type="ARBA" id="ARBA00022777"/>
    </source>
</evidence>
<feature type="non-terminal residue" evidence="17">
    <location>
        <position position="1"/>
    </location>
</feature>
<dbReference type="FunFam" id="1.10.510.10:FF:001023">
    <property type="entry name" value="Os07g0541700 protein"/>
    <property type="match status" value="1"/>
</dbReference>
<evidence type="ECO:0000256" key="8">
    <source>
        <dbReference type="ARBA" id="ARBA00023157"/>
    </source>
</evidence>
<dbReference type="InterPro" id="IPR008271">
    <property type="entry name" value="Ser/Thr_kinase_AS"/>
</dbReference>
<evidence type="ECO:0000256" key="5">
    <source>
        <dbReference type="ARBA" id="ARBA00022741"/>
    </source>
</evidence>
<accession>A0A371ET34</accession>
<evidence type="ECO:0000256" key="11">
    <source>
        <dbReference type="ARBA" id="ARBA00048679"/>
    </source>
</evidence>
<keyword evidence="2" id="KW-0723">Serine/threonine-protein kinase</keyword>